<dbReference type="PROSITE" id="PS00216">
    <property type="entry name" value="SUGAR_TRANSPORT_1"/>
    <property type="match status" value="1"/>
</dbReference>
<evidence type="ECO:0000256" key="1">
    <source>
        <dbReference type="ARBA" id="ARBA00003279"/>
    </source>
</evidence>
<dbReference type="PRINTS" id="PR01035">
    <property type="entry name" value="TCRTETA"/>
</dbReference>
<dbReference type="InterPro" id="IPR005829">
    <property type="entry name" value="Sugar_transporter_CS"/>
</dbReference>
<dbReference type="InterPro" id="IPR001958">
    <property type="entry name" value="Tet-R_TetA/multi-R_MdtG-like"/>
</dbReference>
<feature type="transmembrane region" description="Helical" evidence="9">
    <location>
        <begin position="395"/>
        <end position="416"/>
    </location>
</feature>
<dbReference type="PATRIC" id="fig|33050.5.peg.4585"/>
<dbReference type="SUPFAM" id="SSF103473">
    <property type="entry name" value="MFS general substrate transporter"/>
    <property type="match status" value="1"/>
</dbReference>
<keyword evidence="4" id="KW-0813">Transport</keyword>
<feature type="transmembrane region" description="Helical" evidence="9">
    <location>
        <begin position="71"/>
        <end position="88"/>
    </location>
</feature>
<evidence type="ECO:0000256" key="8">
    <source>
        <dbReference type="SAM" id="MobiDB-lite"/>
    </source>
</evidence>
<feature type="transmembrane region" description="Helical" evidence="9">
    <location>
        <begin position="186"/>
        <end position="206"/>
    </location>
</feature>
<organism evidence="11 12">
    <name type="scientific">Sphingopyxis macrogoltabida</name>
    <name type="common">Sphingomonas macrogoltabidus</name>
    <dbReference type="NCBI Taxonomy" id="33050"/>
    <lineage>
        <taxon>Bacteria</taxon>
        <taxon>Pseudomonadati</taxon>
        <taxon>Pseudomonadota</taxon>
        <taxon>Alphaproteobacteria</taxon>
        <taxon>Sphingomonadales</taxon>
        <taxon>Sphingomonadaceae</taxon>
        <taxon>Sphingopyxis</taxon>
    </lineage>
</organism>
<protein>
    <submittedName>
        <fullName evidence="11">MFS transporter</fullName>
    </submittedName>
</protein>
<dbReference type="Pfam" id="PF07690">
    <property type="entry name" value="MFS_1"/>
    <property type="match status" value="1"/>
</dbReference>
<evidence type="ECO:0000256" key="4">
    <source>
        <dbReference type="ARBA" id="ARBA00022448"/>
    </source>
</evidence>
<proteinExistence type="inferred from homology"/>
<dbReference type="PANTHER" id="PTHR23504:SF15">
    <property type="entry name" value="MAJOR FACILITATOR SUPERFAMILY (MFS) PROFILE DOMAIN-CONTAINING PROTEIN"/>
    <property type="match status" value="1"/>
</dbReference>
<dbReference type="GO" id="GO:0016020">
    <property type="term" value="C:membrane"/>
    <property type="evidence" value="ECO:0007669"/>
    <property type="project" value="UniProtKB-SubCell"/>
</dbReference>
<dbReference type="AlphaFoldDB" id="A0A0N9UGT8"/>
<feature type="transmembrane region" description="Helical" evidence="9">
    <location>
        <begin position="100"/>
        <end position="118"/>
    </location>
</feature>
<sequence>MSLEERKRPRGGRIRPGENEKISMTPARTIPFIVATIFMDAVGFGIIMPVLPQLVMEVGRIDLPHAIEVGAWIGLVMAIATFVASPVLGNLSDRFGRRRVLLLALGGLAVDYALLTVVETLPWLFIARALSGIFGGSYAAAQAAIADITAPEQRARNFGFVGAAFGIGFVAGPALGGFLGEIGPRAPFVAAAILAAANMLYGLFIFPETLPPERRRAFDWRRANPLGAFRTMRKLPGMNGVAAVLVLWQIASLVYPMTWSFYCIAQLGWTPGMIGASLAAVGVMIALGQVFVVGPAVARFGERDAATLGILVATLVYIGYAFTTSTVGAFLLLIPVALQAPVQPALMAMMSRRATAETQGEVQGISAMAMGLGQLVAPLLLTGTMAYFTADAAPVHFPGAAFVVAALFGWLAILMLRRLPRAQASDQMPPAVTG</sequence>
<feature type="region of interest" description="Disordered" evidence="8">
    <location>
        <begin position="1"/>
        <end position="20"/>
    </location>
</feature>
<keyword evidence="7 9" id="KW-0472">Membrane</keyword>
<dbReference type="InterPro" id="IPR020846">
    <property type="entry name" value="MFS_dom"/>
</dbReference>
<accession>A0A0N9UGT8</accession>
<dbReference type="PROSITE" id="PS50850">
    <property type="entry name" value="MFS"/>
    <property type="match status" value="1"/>
</dbReference>
<keyword evidence="6 9" id="KW-1133">Transmembrane helix</keyword>
<dbReference type="GO" id="GO:0022857">
    <property type="term" value="F:transmembrane transporter activity"/>
    <property type="evidence" value="ECO:0007669"/>
    <property type="project" value="InterPro"/>
</dbReference>
<evidence type="ECO:0000256" key="5">
    <source>
        <dbReference type="ARBA" id="ARBA00022692"/>
    </source>
</evidence>
<dbReference type="Proteomes" id="UP000058074">
    <property type="component" value="Chromosome"/>
</dbReference>
<dbReference type="InterPro" id="IPR036259">
    <property type="entry name" value="MFS_trans_sf"/>
</dbReference>
<comment type="function">
    <text evidence="1">Resistance to tetracycline by an active tetracycline efflux. This is an energy-dependent process that decreases the accumulation of the antibiotic in whole cells. This protein functions as a metal-tetracycline/H(+) antiporter.</text>
</comment>
<dbReference type="EMBL" id="CP012700">
    <property type="protein sequence ID" value="ALH82958.1"/>
    <property type="molecule type" value="Genomic_DNA"/>
</dbReference>
<keyword evidence="5 9" id="KW-0812">Transmembrane</keyword>
<evidence type="ECO:0000256" key="9">
    <source>
        <dbReference type="SAM" id="Phobius"/>
    </source>
</evidence>
<feature type="transmembrane region" description="Helical" evidence="9">
    <location>
        <begin position="274"/>
        <end position="298"/>
    </location>
</feature>
<evidence type="ECO:0000256" key="2">
    <source>
        <dbReference type="ARBA" id="ARBA00004141"/>
    </source>
</evidence>
<dbReference type="KEGG" id="smag:AN936_22155"/>
<comment type="similarity">
    <text evidence="3">Belongs to the major facilitator superfamily. TCR/Tet family.</text>
</comment>
<dbReference type="PANTHER" id="PTHR23504">
    <property type="entry name" value="MAJOR FACILITATOR SUPERFAMILY DOMAIN-CONTAINING PROTEIN 10"/>
    <property type="match status" value="1"/>
</dbReference>
<feature type="transmembrane region" description="Helical" evidence="9">
    <location>
        <begin position="124"/>
        <end position="146"/>
    </location>
</feature>
<feature type="transmembrane region" description="Helical" evidence="9">
    <location>
        <begin position="240"/>
        <end position="262"/>
    </location>
</feature>
<comment type="subcellular location">
    <subcellularLocation>
        <location evidence="2">Membrane</location>
        <topology evidence="2">Multi-pass membrane protein</topology>
    </subcellularLocation>
</comment>
<feature type="transmembrane region" description="Helical" evidence="9">
    <location>
        <begin position="158"/>
        <end position="180"/>
    </location>
</feature>
<feature type="domain" description="Major facilitator superfamily (MFS) profile" evidence="10">
    <location>
        <begin position="29"/>
        <end position="423"/>
    </location>
</feature>
<evidence type="ECO:0000256" key="6">
    <source>
        <dbReference type="ARBA" id="ARBA00022989"/>
    </source>
</evidence>
<evidence type="ECO:0000256" key="7">
    <source>
        <dbReference type="ARBA" id="ARBA00023136"/>
    </source>
</evidence>
<evidence type="ECO:0000256" key="3">
    <source>
        <dbReference type="ARBA" id="ARBA00007520"/>
    </source>
</evidence>
<feature type="transmembrane region" description="Helical" evidence="9">
    <location>
        <begin position="30"/>
        <end position="51"/>
    </location>
</feature>
<evidence type="ECO:0000313" key="12">
    <source>
        <dbReference type="Proteomes" id="UP000058074"/>
    </source>
</evidence>
<dbReference type="InterPro" id="IPR011701">
    <property type="entry name" value="MFS"/>
</dbReference>
<evidence type="ECO:0000313" key="11">
    <source>
        <dbReference type="EMBL" id="ALH82958.1"/>
    </source>
</evidence>
<dbReference type="Gene3D" id="1.20.1250.20">
    <property type="entry name" value="MFS general substrate transporter like domains"/>
    <property type="match status" value="1"/>
</dbReference>
<gene>
    <name evidence="11" type="ORF">AN936_22155</name>
</gene>
<evidence type="ECO:0000259" key="10">
    <source>
        <dbReference type="PROSITE" id="PS50850"/>
    </source>
</evidence>
<name>A0A0N9UGT8_SPHMC</name>
<reference evidence="11 12" key="1">
    <citation type="journal article" date="2015" name="Genome Announc.">
        <title>Complete Genome Sequence of Polypropylene Glycol- and Polyethylene Glycol-Degrading Sphingopyxis macrogoltabida Strain EY-1.</title>
        <authorList>
            <person name="Ohtsubo Y."/>
            <person name="Nagata Y."/>
            <person name="Numata M."/>
            <person name="Tsuchikane K."/>
            <person name="Hosoyama A."/>
            <person name="Yamazoe A."/>
            <person name="Tsuda M."/>
            <person name="Fujita N."/>
            <person name="Kawai F."/>
        </authorList>
    </citation>
    <scope>NUCLEOTIDE SEQUENCE [LARGE SCALE GENOMIC DNA]</scope>
    <source>
        <strain evidence="11 12">EY-1</strain>
    </source>
</reference>